<keyword evidence="1" id="KW-0812">Transmembrane</keyword>
<organism evidence="2 3">
    <name type="scientific">Pontibacter arcticus</name>
    <dbReference type="NCBI Taxonomy" id="2080288"/>
    <lineage>
        <taxon>Bacteria</taxon>
        <taxon>Pseudomonadati</taxon>
        <taxon>Bacteroidota</taxon>
        <taxon>Cytophagia</taxon>
        <taxon>Cytophagales</taxon>
        <taxon>Hymenobacteraceae</taxon>
        <taxon>Pontibacter</taxon>
    </lineage>
</organism>
<sequence length="167" mass="18523">MKTILPWIIAAVSLLAAVYLYFQKTEAESRLAMADTKVEELTARKEAEDSLESMILPPDTMTLVPPTEEISVNKMGSLTQSEIKKLQRKGLQNPETDLKKDLTRNQSTLIPVKGTMGGTMAIRKSHILNGNYALAYYEDGHNGGNLLLKYNVSNGSITWTVIDHSKL</sequence>
<dbReference type="RefSeq" id="WP_112305987.1">
    <property type="nucleotide sequence ID" value="NZ_QMDV01000003.1"/>
</dbReference>
<evidence type="ECO:0000313" key="3">
    <source>
        <dbReference type="Proteomes" id="UP000251692"/>
    </source>
</evidence>
<dbReference type="Proteomes" id="UP000251692">
    <property type="component" value="Unassembled WGS sequence"/>
</dbReference>
<dbReference type="AlphaFoldDB" id="A0A364RDS5"/>
<gene>
    <name evidence="2" type="ORF">DP923_11460</name>
</gene>
<protein>
    <submittedName>
        <fullName evidence="2">Uncharacterized protein</fullName>
    </submittedName>
</protein>
<evidence type="ECO:0000313" key="2">
    <source>
        <dbReference type="EMBL" id="RAU82395.1"/>
    </source>
</evidence>
<dbReference type="OrthoDB" id="852102at2"/>
<keyword evidence="3" id="KW-1185">Reference proteome</keyword>
<reference evidence="2 3" key="2">
    <citation type="submission" date="2018-07" db="EMBL/GenBank/DDBJ databases">
        <title>Pontibacter sp. 2b14 genomic sequence and assembly.</title>
        <authorList>
            <person name="Du Z.-J."/>
        </authorList>
    </citation>
    <scope>NUCLEOTIDE SEQUENCE [LARGE SCALE GENOMIC DNA]</scope>
    <source>
        <strain evidence="2 3">2b14</strain>
    </source>
</reference>
<name>A0A364RDS5_9BACT</name>
<keyword evidence="1" id="KW-0472">Membrane</keyword>
<keyword evidence="1" id="KW-1133">Transmembrane helix</keyword>
<accession>A0A364RDS5</accession>
<evidence type="ECO:0000256" key="1">
    <source>
        <dbReference type="SAM" id="Phobius"/>
    </source>
</evidence>
<dbReference type="EMBL" id="QMDV01000003">
    <property type="protein sequence ID" value="RAU82395.1"/>
    <property type="molecule type" value="Genomic_DNA"/>
</dbReference>
<comment type="caution">
    <text evidence="2">The sequence shown here is derived from an EMBL/GenBank/DDBJ whole genome shotgun (WGS) entry which is preliminary data.</text>
</comment>
<feature type="transmembrane region" description="Helical" evidence="1">
    <location>
        <begin position="6"/>
        <end position="22"/>
    </location>
</feature>
<reference evidence="2 3" key="1">
    <citation type="submission" date="2018-06" db="EMBL/GenBank/DDBJ databases">
        <authorList>
            <person name="Liu Z.-W."/>
        </authorList>
    </citation>
    <scope>NUCLEOTIDE SEQUENCE [LARGE SCALE GENOMIC DNA]</scope>
    <source>
        <strain evidence="2 3">2b14</strain>
    </source>
</reference>
<proteinExistence type="predicted"/>